<comment type="cofactor">
    <cofactor evidence="1">
        <name>Mg(2+)</name>
        <dbReference type="ChEBI" id="CHEBI:18420"/>
    </cofactor>
</comment>
<accession>A0A2H3KI12</accession>
<evidence type="ECO:0000313" key="18">
    <source>
        <dbReference type="Proteomes" id="UP000220922"/>
    </source>
</evidence>
<dbReference type="InterPro" id="IPR005946">
    <property type="entry name" value="Rib-P_diPkinase"/>
</dbReference>
<keyword evidence="9" id="KW-0067">ATP-binding</keyword>
<dbReference type="GO" id="GO:0006164">
    <property type="term" value="P:purine nucleotide biosynthetic process"/>
    <property type="evidence" value="ECO:0007669"/>
    <property type="project" value="TreeGrafter"/>
</dbReference>
<dbReference type="FunFam" id="3.40.50.2020:FF:000001">
    <property type="entry name" value="Ribose-phosphate pyrophosphokinase"/>
    <property type="match status" value="1"/>
</dbReference>
<keyword evidence="10" id="KW-0460">Magnesium</keyword>
<evidence type="ECO:0000256" key="1">
    <source>
        <dbReference type="ARBA" id="ARBA00001946"/>
    </source>
</evidence>
<evidence type="ECO:0000256" key="14">
    <source>
        <dbReference type="ARBA" id="ARBA00061444"/>
    </source>
</evidence>
<gene>
    <name evidence="17" type="ORF">A9Q02_18460</name>
</gene>
<dbReference type="GO" id="GO:0006015">
    <property type="term" value="P:5-phosphoribose 1-diphosphate biosynthetic process"/>
    <property type="evidence" value="ECO:0007669"/>
    <property type="project" value="TreeGrafter"/>
</dbReference>
<dbReference type="NCBIfam" id="TIGR01251">
    <property type="entry name" value="ribP_PPkin"/>
    <property type="match status" value="1"/>
</dbReference>
<comment type="catalytic activity">
    <reaction evidence="12">
        <text>D-ribose 5-phosphate + ATP = 5-phospho-alpha-D-ribose 1-diphosphate + AMP + H(+)</text>
        <dbReference type="Rhea" id="RHEA:15609"/>
        <dbReference type="ChEBI" id="CHEBI:15378"/>
        <dbReference type="ChEBI" id="CHEBI:30616"/>
        <dbReference type="ChEBI" id="CHEBI:58017"/>
        <dbReference type="ChEBI" id="CHEBI:78346"/>
        <dbReference type="ChEBI" id="CHEBI:456215"/>
        <dbReference type="EC" id="2.7.6.1"/>
    </reaction>
</comment>
<dbReference type="GO" id="GO:0004749">
    <property type="term" value="F:ribose phosphate diphosphokinase activity"/>
    <property type="evidence" value="ECO:0007669"/>
    <property type="project" value="UniProtKB-EC"/>
</dbReference>
<dbReference type="GO" id="GO:0002189">
    <property type="term" value="C:ribose phosphate diphosphokinase complex"/>
    <property type="evidence" value="ECO:0007669"/>
    <property type="project" value="TreeGrafter"/>
</dbReference>
<evidence type="ECO:0000256" key="12">
    <source>
        <dbReference type="ARBA" id="ARBA00049535"/>
    </source>
</evidence>
<dbReference type="InterPro" id="IPR000836">
    <property type="entry name" value="PRTase_dom"/>
</dbReference>
<dbReference type="GO" id="GO:0000287">
    <property type="term" value="F:magnesium ion binding"/>
    <property type="evidence" value="ECO:0007669"/>
    <property type="project" value="InterPro"/>
</dbReference>
<dbReference type="EC" id="2.7.6.1" evidence="3"/>
<comment type="similarity">
    <text evidence="14">Belongs to the ribose-phosphate pyrophosphokinase family. Class I subfamily.</text>
</comment>
<evidence type="ECO:0000256" key="9">
    <source>
        <dbReference type="ARBA" id="ARBA00022840"/>
    </source>
</evidence>
<dbReference type="AlphaFoldDB" id="A0A2H3KI12"/>
<keyword evidence="6" id="KW-0545">Nucleotide biosynthesis</keyword>
<dbReference type="InterPro" id="IPR029099">
    <property type="entry name" value="Pribosyltran_N"/>
</dbReference>
<dbReference type="RefSeq" id="WP_097654475.1">
    <property type="nucleotide sequence ID" value="NZ_LYXE01000146.1"/>
</dbReference>
<dbReference type="CDD" id="cd06223">
    <property type="entry name" value="PRTases_typeI"/>
    <property type="match status" value="1"/>
</dbReference>
<evidence type="ECO:0000256" key="11">
    <source>
        <dbReference type="ARBA" id="ARBA00029942"/>
    </source>
</evidence>
<dbReference type="InterPro" id="IPR029057">
    <property type="entry name" value="PRTase-like"/>
</dbReference>
<dbReference type="SUPFAM" id="SSF53271">
    <property type="entry name" value="PRTase-like"/>
    <property type="match status" value="1"/>
</dbReference>
<sequence length="334" mass="36761">MGSRFDEMRIFSGNGNRALSELICDRLNVPLGDATIVKFSNENIFAKLNESVREKDVFVVQSLSTPNLSDRIMELLILLDACRRASAGRVTAVIPYYAYGRTDKKDQPRVPITARLLADMIQAAGAQQVLTIDLHAGQIQGFFNIPMDELTAMHLLVRYWSEKGWDNVIVVSPDVGFAKRGRNFAEAIGAPLAIAEKRRVQHLASRDNNGNYSSPEIMNLIGDVVGKRCIIVDDEIATGGSILEVVDLLNREGASEVYACCVHPVFAANAVQRLRQSGLRELVTTDTLPLTPEQRWPGLTVLSVSAMLAEVIQRIHSGVSVDTIFSQRHYAALG</sequence>
<reference evidence="17" key="1">
    <citation type="submission" date="2016-05" db="EMBL/GenBank/DDBJ databases">
        <authorList>
            <person name="Lavstsen T."/>
            <person name="Jespersen J.S."/>
        </authorList>
    </citation>
    <scope>NUCLEOTIDE SEQUENCE [LARGE SCALE GENOMIC DNA]</scope>
    <source>
        <strain evidence="17">B7-9</strain>
    </source>
</reference>
<organism evidence="17 18">
    <name type="scientific">Candidatus Chloroploca asiatica</name>
    <dbReference type="NCBI Taxonomy" id="1506545"/>
    <lineage>
        <taxon>Bacteria</taxon>
        <taxon>Bacillati</taxon>
        <taxon>Chloroflexota</taxon>
        <taxon>Chloroflexia</taxon>
        <taxon>Chloroflexales</taxon>
        <taxon>Chloroflexineae</taxon>
        <taxon>Oscillochloridaceae</taxon>
        <taxon>Candidatus Chloroploca</taxon>
    </lineage>
</organism>
<keyword evidence="4" id="KW-0808">Transferase</keyword>
<dbReference type="Pfam" id="PF14572">
    <property type="entry name" value="Pribosyl_synth"/>
    <property type="match status" value="1"/>
</dbReference>
<dbReference type="PROSITE" id="PS00114">
    <property type="entry name" value="PRPP_SYNTHASE"/>
    <property type="match status" value="1"/>
</dbReference>
<evidence type="ECO:0000256" key="2">
    <source>
        <dbReference type="ARBA" id="ARBA00004996"/>
    </source>
</evidence>
<evidence type="ECO:0000256" key="3">
    <source>
        <dbReference type="ARBA" id="ARBA00013247"/>
    </source>
</evidence>
<evidence type="ECO:0000259" key="16">
    <source>
        <dbReference type="Pfam" id="PF13793"/>
    </source>
</evidence>
<evidence type="ECO:0000256" key="15">
    <source>
        <dbReference type="ARBA" id="ARBA00069492"/>
    </source>
</evidence>
<evidence type="ECO:0000256" key="7">
    <source>
        <dbReference type="ARBA" id="ARBA00022741"/>
    </source>
</evidence>
<comment type="pathway">
    <text evidence="2">Metabolic intermediate biosynthesis; 5-phospho-alpha-D-ribose 1-diphosphate biosynthesis; 5-phospho-alpha-D-ribose 1-diphosphate from D-ribose 5-phosphate (route I): step 1/1.</text>
</comment>
<dbReference type="InterPro" id="IPR000842">
    <property type="entry name" value="PRib_PP_synth_CS"/>
</dbReference>
<dbReference type="NCBIfam" id="NF002320">
    <property type="entry name" value="PRK01259.1"/>
    <property type="match status" value="1"/>
</dbReference>
<comment type="function">
    <text evidence="13">Involved in the biosynthesis of the central metabolite phospho-alpha-D-ribosyl-1-pyrophosphate (PRPP) via the transfer of pyrophosphoryl group from ATP to 1-hydroxyl of ribose-5-phosphate (Rib-5-P).</text>
</comment>
<evidence type="ECO:0000256" key="10">
    <source>
        <dbReference type="ARBA" id="ARBA00022842"/>
    </source>
</evidence>
<dbReference type="Proteomes" id="UP000220922">
    <property type="component" value="Unassembled WGS sequence"/>
</dbReference>
<evidence type="ECO:0000256" key="13">
    <source>
        <dbReference type="ARBA" id="ARBA00054914"/>
    </source>
</evidence>
<keyword evidence="7" id="KW-0547">Nucleotide-binding</keyword>
<dbReference type="PANTHER" id="PTHR10210:SF41">
    <property type="entry name" value="RIBOSE-PHOSPHATE PYROPHOSPHOKINASE 1, CHLOROPLASTIC"/>
    <property type="match status" value="1"/>
</dbReference>
<keyword evidence="5" id="KW-0479">Metal-binding</keyword>
<proteinExistence type="inferred from homology"/>
<keyword evidence="8 17" id="KW-0418">Kinase</keyword>
<dbReference type="GO" id="GO:0005737">
    <property type="term" value="C:cytoplasm"/>
    <property type="evidence" value="ECO:0007669"/>
    <property type="project" value="TreeGrafter"/>
</dbReference>
<dbReference type="PANTHER" id="PTHR10210">
    <property type="entry name" value="RIBOSE-PHOSPHATE DIPHOSPHOKINASE FAMILY MEMBER"/>
    <property type="match status" value="1"/>
</dbReference>
<evidence type="ECO:0000256" key="4">
    <source>
        <dbReference type="ARBA" id="ARBA00022679"/>
    </source>
</evidence>
<dbReference type="Gene3D" id="3.40.50.2020">
    <property type="match status" value="2"/>
</dbReference>
<evidence type="ECO:0000256" key="5">
    <source>
        <dbReference type="ARBA" id="ARBA00022723"/>
    </source>
</evidence>
<dbReference type="GO" id="GO:0009156">
    <property type="term" value="P:ribonucleoside monophosphate biosynthetic process"/>
    <property type="evidence" value="ECO:0007669"/>
    <property type="project" value="InterPro"/>
</dbReference>
<dbReference type="GO" id="GO:0005524">
    <property type="term" value="F:ATP binding"/>
    <property type="evidence" value="ECO:0007669"/>
    <property type="project" value="UniProtKB-KW"/>
</dbReference>
<dbReference type="SMART" id="SM01400">
    <property type="entry name" value="Pribosyltran_N"/>
    <property type="match status" value="1"/>
</dbReference>
<dbReference type="Pfam" id="PF13793">
    <property type="entry name" value="Pribosyltran_N"/>
    <property type="match status" value="1"/>
</dbReference>
<feature type="domain" description="Ribose-phosphate pyrophosphokinase N-terminal" evidence="16">
    <location>
        <begin position="8"/>
        <end position="125"/>
    </location>
</feature>
<keyword evidence="18" id="KW-1185">Reference proteome</keyword>
<dbReference type="EMBL" id="LYXE01000146">
    <property type="protein sequence ID" value="PDV97433.1"/>
    <property type="molecule type" value="Genomic_DNA"/>
</dbReference>
<protein>
    <recommendedName>
        <fullName evidence="15">Ribose-phosphate pyrophosphokinase</fullName>
        <ecNumber evidence="3">2.7.6.1</ecNumber>
    </recommendedName>
    <alternativeName>
        <fullName evidence="11">Phosphoribosyl pyrophosphate synthase</fullName>
    </alternativeName>
</protein>
<evidence type="ECO:0000256" key="8">
    <source>
        <dbReference type="ARBA" id="ARBA00022777"/>
    </source>
</evidence>
<evidence type="ECO:0000313" key="17">
    <source>
        <dbReference type="EMBL" id="PDV97433.1"/>
    </source>
</evidence>
<comment type="caution">
    <text evidence="17">The sequence shown here is derived from an EMBL/GenBank/DDBJ whole genome shotgun (WGS) entry which is preliminary data.</text>
</comment>
<dbReference type="OrthoDB" id="9777067at2"/>
<name>A0A2H3KI12_9CHLR</name>
<evidence type="ECO:0000256" key="6">
    <source>
        <dbReference type="ARBA" id="ARBA00022727"/>
    </source>
</evidence>
<dbReference type="GO" id="GO:0016301">
    <property type="term" value="F:kinase activity"/>
    <property type="evidence" value="ECO:0007669"/>
    <property type="project" value="UniProtKB-KW"/>
</dbReference>